<name>A0A1G5I440_9FIRM</name>
<dbReference type="EMBL" id="FMUS01000013">
    <property type="protein sequence ID" value="SCY70875.1"/>
    <property type="molecule type" value="Genomic_DNA"/>
</dbReference>
<dbReference type="PANTHER" id="PTHR34847:SF1">
    <property type="entry name" value="NODULATION PROTEIN U"/>
    <property type="match status" value="1"/>
</dbReference>
<accession>A0A1G5I440</accession>
<reference evidence="4 5" key="1">
    <citation type="submission" date="2016-10" db="EMBL/GenBank/DDBJ databases">
        <authorList>
            <person name="de Groot N.N."/>
        </authorList>
    </citation>
    <scope>NUCLEOTIDE SEQUENCE [LARGE SCALE GENOMIC DNA]</scope>
    <source>
        <strain evidence="4 5">DSM 18978</strain>
    </source>
</reference>
<dbReference type="STRING" id="1120976.SAMN03080606_02251"/>
<feature type="domain" description="Carbamoyltransferase" evidence="2">
    <location>
        <begin position="99"/>
        <end position="316"/>
    </location>
</feature>
<evidence type="ECO:0000259" key="2">
    <source>
        <dbReference type="Pfam" id="PF02543"/>
    </source>
</evidence>
<dbReference type="GO" id="GO:0016740">
    <property type="term" value="F:transferase activity"/>
    <property type="evidence" value="ECO:0007669"/>
    <property type="project" value="UniProtKB-KW"/>
</dbReference>
<dbReference type="Pfam" id="PF02543">
    <property type="entry name" value="Carbam_trans_N"/>
    <property type="match status" value="1"/>
</dbReference>
<feature type="domain" description="Carbamoyltransferase C-terminal" evidence="3">
    <location>
        <begin position="373"/>
        <end position="539"/>
    </location>
</feature>
<keyword evidence="5" id="KW-1185">Reference proteome</keyword>
<keyword evidence="4" id="KW-0808">Transferase</keyword>
<evidence type="ECO:0000259" key="3">
    <source>
        <dbReference type="Pfam" id="PF16861"/>
    </source>
</evidence>
<comment type="similarity">
    <text evidence="1">Belongs to the NodU/CmcH family.</text>
</comment>
<dbReference type="Gene3D" id="3.30.420.40">
    <property type="match status" value="2"/>
</dbReference>
<proteinExistence type="inferred from homology"/>
<evidence type="ECO:0000313" key="5">
    <source>
        <dbReference type="Proteomes" id="UP000198636"/>
    </source>
</evidence>
<dbReference type="InterPro" id="IPR038152">
    <property type="entry name" value="Carbam_trans_C_sf"/>
</dbReference>
<dbReference type="AlphaFoldDB" id="A0A1G5I440"/>
<gene>
    <name evidence="4" type="ORF">SAMN03080606_02251</name>
</gene>
<evidence type="ECO:0000256" key="1">
    <source>
        <dbReference type="ARBA" id="ARBA00006129"/>
    </source>
</evidence>
<dbReference type="Pfam" id="PF16861">
    <property type="entry name" value="Carbam_trans_C"/>
    <property type="match status" value="1"/>
</dbReference>
<dbReference type="InterPro" id="IPR051338">
    <property type="entry name" value="NodU/CmcH_Carbamoyltrnsfr"/>
</dbReference>
<dbReference type="InterPro" id="IPR031730">
    <property type="entry name" value="Carbam_trans_C"/>
</dbReference>
<protein>
    <submittedName>
        <fullName evidence="4">Carbamoyltransferase</fullName>
    </submittedName>
</protein>
<dbReference type="OrthoDB" id="9780777at2"/>
<dbReference type="InterPro" id="IPR003696">
    <property type="entry name" value="Carbtransf_dom"/>
</dbReference>
<sequence>MSLNMIGLWASNEGSSCCLLQDGVVRFCGQQKPPPENKPQQLIPIEAFNFCLKSADISITDVNCITFSEEPKKPMEFHPYNSPVLTVDKIRDFFCYSGTVTSVDHQKSHAAYNYYSSALQEAAIMVIDKVGPWTLSSYGYGNGEKIEMFDIQPFPSSVAIVSSLITSYLGFKDSDEYKVMLLSNYGKPIYAEKINQLMSYMDREFNKSLCHGGFQKIITKYSEELTELLKAPPRNSQIPISNFHRDIASSMQLVYEEFFIDRAIYAYEKTNLSNLSIAGNLSRNSRANKRISTELPFKKVFVQQSCDDSICSIGAVMEGFLEETGRVMAVNPVKDFLLGPEYSDDEIEHVLKATAIEYEDYRGREEDMISFIARMLTKGKVIGWFQGRAGIGSEYSPSRLVLADSRNHNTYNKLSSALKSNDDLIPIGYVVLDKEWNNHWPNNIQKGTTEENTDEAPQFRGGMDTNSGEEFLFRVNQQYTPLLYKLMERFYSSTGYAILAASPLRLAGEENQTNLYEAIRIFIIGKIDLLIMGNFILRREKNSIPSVSWLRIQLKNL</sequence>
<dbReference type="RefSeq" id="WP_091543350.1">
    <property type="nucleotide sequence ID" value="NZ_FMUS01000013.1"/>
</dbReference>
<dbReference type="Gene3D" id="3.90.870.20">
    <property type="entry name" value="Carbamoyltransferase, C-terminal domain"/>
    <property type="match status" value="1"/>
</dbReference>
<dbReference type="Proteomes" id="UP000198636">
    <property type="component" value="Unassembled WGS sequence"/>
</dbReference>
<dbReference type="PANTHER" id="PTHR34847">
    <property type="entry name" value="NODULATION PROTEIN U"/>
    <property type="match status" value="1"/>
</dbReference>
<organism evidence="4 5">
    <name type="scientific">Alkaliphilus peptidifermentans DSM 18978</name>
    <dbReference type="NCBI Taxonomy" id="1120976"/>
    <lineage>
        <taxon>Bacteria</taxon>
        <taxon>Bacillati</taxon>
        <taxon>Bacillota</taxon>
        <taxon>Clostridia</taxon>
        <taxon>Peptostreptococcales</taxon>
        <taxon>Natronincolaceae</taxon>
        <taxon>Alkaliphilus</taxon>
    </lineage>
</organism>
<evidence type="ECO:0000313" key="4">
    <source>
        <dbReference type="EMBL" id="SCY70875.1"/>
    </source>
</evidence>